<reference evidence="1" key="1">
    <citation type="submission" date="2023-10" db="EMBL/GenBank/DDBJ databases">
        <title>Genome assembly of Pristionchus species.</title>
        <authorList>
            <person name="Yoshida K."/>
            <person name="Sommer R.J."/>
        </authorList>
    </citation>
    <scope>NUCLEOTIDE SEQUENCE</scope>
    <source>
        <strain evidence="1">RS0144</strain>
    </source>
</reference>
<feature type="non-terminal residue" evidence="1">
    <location>
        <position position="1"/>
    </location>
</feature>
<gene>
    <name evidence="1" type="ORF">PENTCL1PPCAC_5334</name>
</gene>
<sequence length="141" mass="16839">LSRLSDRRYTRNAQEFRRSYVQCRSAQQYVQDVKLTQRTLVNYYYYLFKFKIISTFNYMATLTTLYDSRENKFFTEDESPQSCNDTVKITDDSFELQVAIVEPILARANFTDTEYAVLFALLIWQIDVLRSARANRRFVQC</sequence>
<protein>
    <recommendedName>
        <fullName evidence="3">NR LBD domain-containing protein</fullName>
    </recommendedName>
</protein>
<comment type="caution">
    <text evidence="1">The sequence shown here is derived from an EMBL/GenBank/DDBJ whole genome shotgun (WGS) entry which is preliminary data.</text>
</comment>
<evidence type="ECO:0000313" key="1">
    <source>
        <dbReference type="EMBL" id="GMS83159.1"/>
    </source>
</evidence>
<accession>A0AAV5SPB2</accession>
<evidence type="ECO:0008006" key="3">
    <source>
        <dbReference type="Google" id="ProtNLM"/>
    </source>
</evidence>
<dbReference type="Proteomes" id="UP001432027">
    <property type="component" value="Unassembled WGS sequence"/>
</dbReference>
<keyword evidence="2" id="KW-1185">Reference proteome</keyword>
<name>A0AAV5SPB2_9BILA</name>
<dbReference type="EMBL" id="BTSX01000002">
    <property type="protein sequence ID" value="GMS83159.1"/>
    <property type="molecule type" value="Genomic_DNA"/>
</dbReference>
<organism evidence="1 2">
    <name type="scientific">Pristionchus entomophagus</name>
    <dbReference type="NCBI Taxonomy" id="358040"/>
    <lineage>
        <taxon>Eukaryota</taxon>
        <taxon>Metazoa</taxon>
        <taxon>Ecdysozoa</taxon>
        <taxon>Nematoda</taxon>
        <taxon>Chromadorea</taxon>
        <taxon>Rhabditida</taxon>
        <taxon>Rhabditina</taxon>
        <taxon>Diplogasteromorpha</taxon>
        <taxon>Diplogasteroidea</taxon>
        <taxon>Neodiplogasteridae</taxon>
        <taxon>Pristionchus</taxon>
    </lineage>
</organism>
<dbReference type="AlphaFoldDB" id="A0AAV5SPB2"/>
<proteinExistence type="predicted"/>
<evidence type="ECO:0000313" key="2">
    <source>
        <dbReference type="Proteomes" id="UP001432027"/>
    </source>
</evidence>